<accession>A0ABN6CW81</accession>
<dbReference type="SUPFAM" id="SSF52113">
    <property type="entry name" value="BRCT domain"/>
    <property type="match status" value="1"/>
</dbReference>
<dbReference type="CDD" id="cd17748">
    <property type="entry name" value="BRCT_DNA_ligase_like"/>
    <property type="match status" value="1"/>
</dbReference>
<dbReference type="PROSITE" id="PS50172">
    <property type="entry name" value="BRCT"/>
    <property type="match status" value="1"/>
</dbReference>
<name>A0ABN6CW81_9GAMM</name>
<dbReference type="Gene3D" id="3.40.50.10190">
    <property type="entry name" value="BRCT domain"/>
    <property type="match status" value="1"/>
</dbReference>
<evidence type="ECO:0000259" key="1">
    <source>
        <dbReference type="PROSITE" id="PS50172"/>
    </source>
</evidence>
<reference evidence="2" key="1">
    <citation type="journal article" date="2022" name="Arch. Microbiol.">
        <title>Thiomicrorhabdus immobilis sp. nov., a mesophilic sulfur-oxidizing bacterium isolated from sediment of a brackish lake in northern Japan.</title>
        <authorList>
            <person name="Kojima H."/>
            <person name="Mochizuki J."/>
            <person name="Kanda M."/>
            <person name="Watanabe T."/>
            <person name="Fukui M."/>
        </authorList>
    </citation>
    <scope>NUCLEOTIDE SEQUENCE</scope>
    <source>
        <strain evidence="2">Am19</strain>
    </source>
</reference>
<keyword evidence="3" id="KW-1185">Reference proteome</keyword>
<dbReference type="InterPro" id="IPR036420">
    <property type="entry name" value="BRCT_dom_sf"/>
</dbReference>
<dbReference type="Pfam" id="PF00533">
    <property type="entry name" value="BRCT"/>
    <property type="match status" value="1"/>
</dbReference>
<proteinExistence type="predicted"/>
<gene>
    <name evidence="2" type="ORF">THMIRHAM_11230</name>
</gene>
<protein>
    <recommendedName>
        <fullName evidence="1">BRCT domain-containing protein</fullName>
    </recommendedName>
</protein>
<dbReference type="EMBL" id="AP024202">
    <property type="protein sequence ID" value="BCN93338.1"/>
    <property type="molecule type" value="Genomic_DNA"/>
</dbReference>
<sequence length="203" mass="22515">MDIFTRFNKKNIQDRQIDTLIGLSKGLIADGKVDQTEAEFLMGWLVQNRQSSENPIIVNLLEKVGSMLKDGVLDSEESAELMNILNTVSGESSEIGELAKTSSLPINEPMPPIVFENKSFLFTGTCAFGNRKQCQSATESLGGVNAKSVTKTLDYLVLGTYVTDSWAHETFGRKIEKAMEYRNSGIQLIIITEEHWANEGKFA</sequence>
<evidence type="ECO:0000313" key="2">
    <source>
        <dbReference type="EMBL" id="BCN93338.1"/>
    </source>
</evidence>
<evidence type="ECO:0000313" key="3">
    <source>
        <dbReference type="Proteomes" id="UP001054820"/>
    </source>
</evidence>
<feature type="domain" description="BRCT" evidence="1">
    <location>
        <begin position="110"/>
        <end position="196"/>
    </location>
</feature>
<dbReference type="Proteomes" id="UP001054820">
    <property type="component" value="Chromosome"/>
</dbReference>
<organism evidence="2 3">
    <name type="scientific">Thiomicrorhabdus immobilis</name>
    <dbReference type="NCBI Taxonomy" id="2791037"/>
    <lineage>
        <taxon>Bacteria</taxon>
        <taxon>Pseudomonadati</taxon>
        <taxon>Pseudomonadota</taxon>
        <taxon>Gammaproteobacteria</taxon>
        <taxon>Thiotrichales</taxon>
        <taxon>Piscirickettsiaceae</taxon>
        <taxon>Thiomicrorhabdus</taxon>
    </lineage>
</organism>
<dbReference type="RefSeq" id="WP_237260407.1">
    <property type="nucleotide sequence ID" value="NZ_AP024202.1"/>
</dbReference>
<dbReference type="InterPro" id="IPR001357">
    <property type="entry name" value="BRCT_dom"/>
</dbReference>